<dbReference type="EC" id="1.13.11.24" evidence="7"/>
<feature type="domain" description="Pirin N-terminal" evidence="4">
    <location>
        <begin position="60"/>
        <end position="139"/>
    </location>
</feature>
<feature type="domain" description="Pirin C-terminal" evidence="5">
    <location>
        <begin position="206"/>
        <end position="308"/>
    </location>
</feature>
<dbReference type="PANTHER" id="PTHR13903">
    <property type="entry name" value="PIRIN-RELATED"/>
    <property type="match status" value="1"/>
</dbReference>
<protein>
    <submittedName>
        <fullName evidence="7">Quercetin 2,3-dioxygenase</fullName>
        <ecNumber evidence="7">1.13.11.24</ecNumber>
    </submittedName>
</protein>
<dbReference type="CDD" id="cd02909">
    <property type="entry name" value="cupin_pirin_N"/>
    <property type="match status" value="1"/>
</dbReference>
<evidence type="ECO:0000259" key="4">
    <source>
        <dbReference type="Pfam" id="PF02678"/>
    </source>
</evidence>
<evidence type="ECO:0000259" key="5">
    <source>
        <dbReference type="Pfam" id="PF05726"/>
    </source>
</evidence>
<dbReference type="Pfam" id="PF05726">
    <property type="entry name" value="Pirin_C"/>
    <property type="match status" value="1"/>
</dbReference>
<dbReference type="Proteomes" id="UP000435877">
    <property type="component" value="Unassembled WGS sequence"/>
</dbReference>
<dbReference type="InterPro" id="IPR014710">
    <property type="entry name" value="RmlC-like_jellyroll"/>
</dbReference>
<keyword evidence="7" id="KW-0223">Dioxygenase</keyword>
<dbReference type="RefSeq" id="WP_159268990.1">
    <property type="nucleotide sequence ID" value="NZ_CACSIK010000001.1"/>
</dbReference>
<dbReference type="PANTHER" id="PTHR13903:SF8">
    <property type="entry name" value="PIRIN"/>
    <property type="match status" value="1"/>
</dbReference>
<dbReference type="SUPFAM" id="SSF51182">
    <property type="entry name" value="RmlC-like cupins"/>
    <property type="match status" value="1"/>
</dbReference>
<dbReference type="EMBL" id="CACSIK010000001">
    <property type="protein sequence ID" value="CAA0093333.1"/>
    <property type="molecule type" value="Genomic_DNA"/>
</dbReference>
<evidence type="ECO:0000256" key="3">
    <source>
        <dbReference type="SAM" id="MobiDB-lite"/>
    </source>
</evidence>
<dbReference type="InterPro" id="IPR008778">
    <property type="entry name" value="Pirin_C_dom"/>
</dbReference>
<evidence type="ECO:0000313" key="8">
    <source>
        <dbReference type="Proteomes" id="UP000435877"/>
    </source>
</evidence>
<dbReference type="OrthoDB" id="9780903at2"/>
<dbReference type="Gene3D" id="2.60.120.10">
    <property type="entry name" value="Jelly Rolls"/>
    <property type="match status" value="2"/>
</dbReference>
<evidence type="ECO:0000313" key="7">
    <source>
        <dbReference type="EMBL" id="CAA0111120.1"/>
    </source>
</evidence>
<reference evidence="8 9" key="1">
    <citation type="submission" date="2019-11" db="EMBL/GenBank/DDBJ databases">
        <authorList>
            <person name="Holert J."/>
        </authorList>
    </citation>
    <scope>NUCLEOTIDE SEQUENCE [LARGE SCALE GENOMIC DNA]</scope>
    <source>
        <strain evidence="7">BC3_2A</strain>
        <strain evidence="6">SB11_1A</strain>
    </source>
</reference>
<dbReference type="Proteomes" id="UP000439591">
    <property type="component" value="Unassembled WGS sequence"/>
</dbReference>
<dbReference type="AlphaFoldDB" id="A0A5S9Q2L5"/>
<sequence length="353" mass="39840">MTVIYNLQKLQPLWQTVDPFLLCAHHVDHYPTGNEQLGPNASLSGHQLGQDFIPLKDNWRMYHGHTVPGFPAHPHRGFETVTISRKGSIDHFDSMGATGRYGDGDVQWLTAGNGIQHSEMFPLLNPNNENPLELFQIWLNLPAKDKLCAPMFTMFWHESLPIFRHRDSHQRETQVDIIAGTLANTTPLSPPPNSWAAEDHNHVAIWHIHMDAEAEWQMPPCPQGVNRRVYYYQGQSLTAGQSRVTQGHCFDVEPQQNLSIVNHAEPSHMLVLQGRSINEAIAQQGPFVMNKQSELMEAFNDYQKTQFGGWPWPQADTTHPRHQARFISVGGKQDFPPSDDGDTPCSPSKPNAT</sequence>
<name>A0A5S9Q2L5_9GAMM</name>
<dbReference type="GO" id="GO:0008127">
    <property type="term" value="F:quercetin 2,3-dioxygenase activity"/>
    <property type="evidence" value="ECO:0007669"/>
    <property type="project" value="UniProtKB-EC"/>
</dbReference>
<comment type="similarity">
    <text evidence="1 2">Belongs to the pirin family.</text>
</comment>
<keyword evidence="7" id="KW-0560">Oxidoreductase</keyword>
<dbReference type="Pfam" id="PF02678">
    <property type="entry name" value="Pirin"/>
    <property type="match status" value="1"/>
</dbReference>
<dbReference type="EMBL" id="CACSIM010000004">
    <property type="protein sequence ID" value="CAA0111120.1"/>
    <property type="molecule type" value="Genomic_DNA"/>
</dbReference>
<evidence type="ECO:0000256" key="2">
    <source>
        <dbReference type="RuleBase" id="RU003457"/>
    </source>
</evidence>
<evidence type="ECO:0000256" key="1">
    <source>
        <dbReference type="ARBA" id="ARBA00008416"/>
    </source>
</evidence>
<organism evidence="7 9">
    <name type="scientific">Zhongshania aliphaticivorans</name>
    <dbReference type="NCBI Taxonomy" id="1470434"/>
    <lineage>
        <taxon>Bacteria</taxon>
        <taxon>Pseudomonadati</taxon>
        <taxon>Pseudomonadota</taxon>
        <taxon>Gammaproteobacteria</taxon>
        <taxon>Cellvibrionales</taxon>
        <taxon>Spongiibacteraceae</taxon>
        <taxon>Zhongshania</taxon>
    </lineage>
</organism>
<dbReference type="InterPro" id="IPR012093">
    <property type="entry name" value="Pirin"/>
</dbReference>
<evidence type="ECO:0000313" key="9">
    <source>
        <dbReference type="Proteomes" id="UP000439591"/>
    </source>
</evidence>
<accession>A0A5S9Q2L5</accession>
<dbReference type="InterPro" id="IPR011051">
    <property type="entry name" value="RmlC_Cupin_sf"/>
</dbReference>
<proteinExistence type="inferred from homology"/>
<keyword evidence="8" id="KW-1185">Reference proteome</keyword>
<gene>
    <name evidence="7" type="primary">yhhW_1</name>
    <name evidence="6" type="ORF">IHBHHGIJ_02452</name>
    <name evidence="7" type="ORF">KFEGEMFD_02639</name>
</gene>
<dbReference type="InterPro" id="IPR003829">
    <property type="entry name" value="Pirin_N_dom"/>
</dbReference>
<evidence type="ECO:0000313" key="6">
    <source>
        <dbReference type="EMBL" id="CAA0093333.1"/>
    </source>
</evidence>
<feature type="region of interest" description="Disordered" evidence="3">
    <location>
        <begin position="329"/>
        <end position="353"/>
    </location>
</feature>